<reference evidence="1 2" key="1">
    <citation type="journal article" date="2021" name="Elife">
        <title>Chloroplast acquisition without the gene transfer in kleptoplastic sea slugs, Plakobranchus ocellatus.</title>
        <authorList>
            <person name="Maeda T."/>
            <person name="Takahashi S."/>
            <person name="Yoshida T."/>
            <person name="Shimamura S."/>
            <person name="Takaki Y."/>
            <person name="Nagai Y."/>
            <person name="Toyoda A."/>
            <person name="Suzuki Y."/>
            <person name="Arimoto A."/>
            <person name="Ishii H."/>
            <person name="Satoh N."/>
            <person name="Nishiyama T."/>
            <person name="Hasebe M."/>
            <person name="Maruyama T."/>
            <person name="Minagawa J."/>
            <person name="Obokata J."/>
            <person name="Shigenobu S."/>
        </authorList>
    </citation>
    <scope>NUCLEOTIDE SEQUENCE [LARGE SCALE GENOMIC DNA]</scope>
</reference>
<dbReference type="AlphaFoldDB" id="A0AAV3Y6R3"/>
<protein>
    <submittedName>
        <fullName evidence="1">Uncharacterized protein</fullName>
    </submittedName>
</protein>
<proteinExistence type="predicted"/>
<evidence type="ECO:0000313" key="2">
    <source>
        <dbReference type="Proteomes" id="UP000735302"/>
    </source>
</evidence>
<evidence type="ECO:0000313" key="1">
    <source>
        <dbReference type="EMBL" id="GFN77768.1"/>
    </source>
</evidence>
<sequence>MYPGCHAPTPRASKGLLICRYLHRTLTSPYTCTCPSNRSTLKMLSLCSLSGHCRAHLPRLLPFRTRERSACEKQLVGSFHVKSLKSRYGRGI</sequence>
<dbReference type="EMBL" id="BLXT01000501">
    <property type="protein sequence ID" value="GFN77768.1"/>
    <property type="molecule type" value="Genomic_DNA"/>
</dbReference>
<gene>
    <name evidence="1" type="ORF">PoB_000427400</name>
</gene>
<dbReference type="Proteomes" id="UP000735302">
    <property type="component" value="Unassembled WGS sequence"/>
</dbReference>
<organism evidence="1 2">
    <name type="scientific">Plakobranchus ocellatus</name>
    <dbReference type="NCBI Taxonomy" id="259542"/>
    <lineage>
        <taxon>Eukaryota</taxon>
        <taxon>Metazoa</taxon>
        <taxon>Spiralia</taxon>
        <taxon>Lophotrochozoa</taxon>
        <taxon>Mollusca</taxon>
        <taxon>Gastropoda</taxon>
        <taxon>Heterobranchia</taxon>
        <taxon>Euthyneura</taxon>
        <taxon>Panpulmonata</taxon>
        <taxon>Sacoglossa</taxon>
        <taxon>Placobranchoidea</taxon>
        <taxon>Plakobranchidae</taxon>
        <taxon>Plakobranchus</taxon>
    </lineage>
</organism>
<comment type="caution">
    <text evidence="1">The sequence shown here is derived from an EMBL/GenBank/DDBJ whole genome shotgun (WGS) entry which is preliminary data.</text>
</comment>
<accession>A0AAV3Y6R3</accession>
<keyword evidence="2" id="KW-1185">Reference proteome</keyword>
<name>A0AAV3Y6R3_9GAST</name>